<dbReference type="EMBL" id="DF836294">
    <property type="protein sequence ID" value="GAN01169.1"/>
    <property type="molecule type" value="Genomic_DNA"/>
</dbReference>
<sequence>MEAVETTIKVLGHVNMPLSIAATNFSFEDENEDDAVNHSKSDNNGGPANAVEAKVVNGHAEQEAMNDVALPSTAK</sequence>
<dbReference type="Proteomes" id="UP000053815">
    <property type="component" value="Unassembled WGS sequence"/>
</dbReference>
<reference evidence="2" key="1">
    <citation type="submission" date="2014-09" db="EMBL/GenBank/DDBJ databases">
        <title>Draft genome sequence of an oleaginous Mucoromycotina fungus Mucor ambiguus NBRC6742.</title>
        <authorList>
            <person name="Takeda I."/>
            <person name="Yamane N."/>
            <person name="Morita T."/>
            <person name="Tamano K."/>
            <person name="Machida M."/>
            <person name="Baker S."/>
            <person name="Koike H."/>
        </authorList>
    </citation>
    <scope>NUCLEOTIDE SEQUENCE</scope>
    <source>
        <strain evidence="2">NBRC 6742</strain>
    </source>
</reference>
<accession>A0A0C9M4F9</accession>
<organism evidence="2">
    <name type="scientific">Mucor ambiguus</name>
    <dbReference type="NCBI Taxonomy" id="91626"/>
    <lineage>
        <taxon>Eukaryota</taxon>
        <taxon>Fungi</taxon>
        <taxon>Fungi incertae sedis</taxon>
        <taxon>Mucoromycota</taxon>
        <taxon>Mucoromycotina</taxon>
        <taxon>Mucoromycetes</taxon>
        <taxon>Mucorales</taxon>
        <taxon>Mucorineae</taxon>
        <taxon>Mucoraceae</taxon>
        <taxon>Mucor</taxon>
    </lineage>
</organism>
<name>A0A0C9M4F9_9FUNG</name>
<evidence type="ECO:0000256" key="1">
    <source>
        <dbReference type="SAM" id="MobiDB-lite"/>
    </source>
</evidence>
<protein>
    <submittedName>
        <fullName evidence="2">Uncharacterized protein</fullName>
    </submittedName>
</protein>
<evidence type="ECO:0000313" key="2">
    <source>
        <dbReference type="EMBL" id="GAN01169.1"/>
    </source>
</evidence>
<gene>
    <name evidence="2" type="ORF">MAM1_0005d00600</name>
</gene>
<proteinExistence type="predicted"/>
<keyword evidence="3" id="KW-1185">Reference proteome</keyword>
<dbReference type="AlphaFoldDB" id="A0A0C9M4F9"/>
<feature type="region of interest" description="Disordered" evidence="1">
    <location>
        <begin position="31"/>
        <end position="50"/>
    </location>
</feature>
<evidence type="ECO:0000313" key="3">
    <source>
        <dbReference type="Proteomes" id="UP000053815"/>
    </source>
</evidence>